<keyword evidence="3" id="KW-1185">Reference proteome</keyword>
<evidence type="ECO:0000313" key="2">
    <source>
        <dbReference type="EMBL" id="KAK3302716.1"/>
    </source>
</evidence>
<evidence type="ECO:0000313" key="3">
    <source>
        <dbReference type="Proteomes" id="UP001273166"/>
    </source>
</evidence>
<sequence length="401" mass="45837">MAFSDASYNWYSGPSDYSDVPTDDSRKCQVEGCYRKHSYGRLRGGRKIYSKYCSDHTCLKPYPEDEGYWCPHPKEKGERYCNNHLKCGEAGCDKLGEFTGGREYIPWFCFDHRCNAPNCRSRVTNRQQQRCEAHFLKCTVPDCSRPCHLHRDGRLDLVCAVHYGTFRCTWEGCTRRTGSNMHFCPSHKCVVPECTAGRDPSAAGSDTCRKHNNNNTCHVRGCTHPRDNDINNNTRGGSSSEFCVGHTCATPNCRDQARFFGNGSHCARHACAVTTCPRPRLSADPANNNNSAHHGDRCVAHARARERRAVSLSGSGGGMDSSLGGVLDYEGLRSRFELSGEREAERERKRLSDDLEALKRRERERERLREEEEERERERVDRLRRDMDAWRRYAGSGRDRW</sequence>
<proteinExistence type="predicted"/>
<evidence type="ECO:0000256" key="1">
    <source>
        <dbReference type="SAM" id="Coils"/>
    </source>
</evidence>
<reference evidence="2" key="1">
    <citation type="journal article" date="2023" name="Mol. Phylogenet. Evol.">
        <title>Genome-scale phylogeny and comparative genomics of the fungal order Sordariales.</title>
        <authorList>
            <person name="Hensen N."/>
            <person name="Bonometti L."/>
            <person name="Westerberg I."/>
            <person name="Brannstrom I.O."/>
            <person name="Guillou S."/>
            <person name="Cros-Aarteil S."/>
            <person name="Calhoun S."/>
            <person name="Haridas S."/>
            <person name="Kuo A."/>
            <person name="Mondo S."/>
            <person name="Pangilinan J."/>
            <person name="Riley R."/>
            <person name="LaButti K."/>
            <person name="Andreopoulos B."/>
            <person name="Lipzen A."/>
            <person name="Chen C."/>
            <person name="Yan M."/>
            <person name="Daum C."/>
            <person name="Ng V."/>
            <person name="Clum A."/>
            <person name="Steindorff A."/>
            <person name="Ohm R.A."/>
            <person name="Martin F."/>
            <person name="Silar P."/>
            <person name="Natvig D.O."/>
            <person name="Lalanne C."/>
            <person name="Gautier V."/>
            <person name="Ament-Velasquez S.L."/>
            <person name="Kruys A."/>
            <person name="Hutchinson M.I."/>
            <person name="Powell A.J."/>
            <person name="Barry K."/>
            <person name="Miller A.N."/>
            <person name="Grigoriev I.V."/>
            <person name="Debuchy R."/>
            <person name="Gladieux P."/>
            <person name="Hiltunen Thoren M."/>
            <person name="Johannesson H."/>
        </authorList>
    </citation>
    <scope>NUCLEOTIDE SEQUENCE</scope>
    <source>
        <strain evidence="2">CBS 333.67</strain>
    </source>
</reference>
<keyword evidence="1" id="KW-0175">Coiled coil</keyword>
<dbReference type="AlphaFoldDB" id="A0AAJ0LYT3"/>
<organism evidence="2 3">
    <name type="scientific">Chaetomium strumarium</name>
    <dbReference type="NCBI Taxonomy" id="1170767"/>
    <lineage>
        <taxon>Eukaryota</taxon>
        <taxon>Fungi</taxon>
        <taxon>Dikarya</taxon>
        <taxon>Ascomycota</taxon>
        <taxon>Pezizomycotina</taxon>
        <taxon>Sordariomycetes</taxon>
        <taxon>Sordariomycetidae</taxon>
        <taxon>Sordariales</taxon>
        <taxon>Chaetomiaceae</taxon>
        <taxon>Chaetomium</taxon>
    </lineage>
</organism>
<comment type="caution">
    <text evidence="2">The sequence shown here is derived from an EMBL/GenBank/DDBJ whole genome shotgun (WGS) entry which is preliminary data.</text>
</comment>
<dbReference type="Proteomes" id="UP001273166">
    <property type="component" value="Unassembled WGS sequence"/>
</dbReference>
<dbReference type="EMBL" id="JAUDZG010000007">
    <property type="protein sequence ID" value="KAK3302716.1"/>
    <property type="molecule type" value="Genomic_DNA"/>
</dbReference>
<protein>
    <submittedName>
        <fullName evidence="2">Uncharacterized protein</fullName>
    </submittedName>
</protein>
<feature type="coiled-coil region" evidence="1">
    <location>
        <begin position="341"/>
        <end position="381"/>
    </location>
</feature>
<accession>A0AAJ0LYT3</accession>
<name>A0AAJ0LYT3_9PEZI</name>
<gene>
    <name evidence="2" type="ORF">B0T15DRAFT_422964</name>
</gene>
<reference evidence="2" key="2">
    <citation type="submission" date="2023-06" db="EMBL/GenBank/DDBJ databases">
        <authorList>
            <consortium name="Lawrence Berkeley National Laboratory"/>
            <person name="Mondo S.J."/>
            <person name="Hensen N."/>
            <person name="Bonometti L."/>
            <person name="Westerberg I."/>
            <person name="Brannstrom I.O."/>
            <person name="Guillou S."/>
            <person name="Cros-Aarteil S."/>
            <person name="Calhoun S."/>
            <person name="Haridas S."/>
            <person name="Kuo A."/>
            <person name="Pangilinan J."/>
            <person name="Riley R."/>
            <person name="Labutti K."/>
            <person name="Andreopoulos B."/>
            <person name="Lipzen A."/>
            <person name="Chen C."/>
            <person name="Yanf M."/>
            <person name="Daum C."/>
            <person name="Ng V."/>
            <person name="Clum A."/>
            <person name="Steindorff A."/>
            <person name="Ohm R."/>
            <person name="Martin F."/>
            <person name="Silar P."/>
            <person name="Natvig D."/>
            <person name="Lalanne C."/>
            <person name="Gautier V."/>
            <person name="Ament-Velasquez S.L."/>
            <person name="Kruys A."/>
            <person name="Hutchinson M.I."/>
            <person name="Powell A.J."/>
            <person name="Barry K."/>
            <person name="Miller A.N."/>
            <person name="Grigoriev I.V."/>
            <person name="Debuchy R."/>
            <person name="Gladieux P."/>
            <person name="Thoren M.H."/>
            <person name="Johannesson H."/>
        </authorList>
    </citation>
    <scope>NUCLEOTIDE SEQUENCE</scope>
    <source>
        <strain evidence="2">CBS 333.67</strain>
    </source>
</reference>
<dbReference type="RefSeq" id="XP_062718496.1">
    <property type="nucleotide sequence ID" value="XM_062865582.1"/>
</dbReference>
<dbReference type="GeneID" id="87884411"/>